<dbReference type="Gene3D" id="2.60.120.200">
    <property type="match status" value="5"/>
</dbReference>
<feature type="domain" description="Cadherin" evidence="11">
    <location>
        <begin position="2290"/>
        <end position="2381"/>
    </location>
</feature>
<evidence type="ECO:0000313" key="12">
    <source>
        <dbReference type="EMBL" id="GAA5497576.1"/>
    </source>
</evidence>
<dbReference type="InterPro" id="IPR059100">
    <property type="entry name" value="TSP3_bac"/>
</dbReference>
<dbReference type="PANTHER" id="PTHR24026:SF126">
    <property type="entry name" value="PROTOCADHERIN FAT 4"/>
    <property type="match status" value="1"/>
</dbReference>
<dbReference type="InterPro" id="IPR006558">
    <property type="entry name" value="LamG-like"/>
</dbReference>
<dbReference type="PANTHER" id="PTHR24026">
    <property type="entry name" value="FAT ATYPICAL CADHERIN-RELATED"/>
    <property type="match status" value="1"/>
</dbReference>
<keyword evidence="2" id="KW-0964">Secreted</keyword>
<feature type="region of interest" description="Disordered" evidence="8">
    <location>
        <begin position="1552"/>
        <end position="1604"/>
    </location>
</feature>
<evidence type="ECO:0000256" key="1">
    <source>
        <dbReference type="ARBA" id="ARBA00004613"/>
    </source>
</evidence>
<feature type="compositionally biased region" description="Acidic residues" evidence="8">
    <location>
        <begin position="2597"/>
        <end position="2606"/>
    </location>
</feature>
<accession>A0ABP9V4I8</accession>
<comment type="subcellular location">
    <subcellularLocation>
        <location evidence="1">Secreted</location>
    </subcellularLocation>
</comment>
<dbReference type="RefSeq" id="WP_346190066.1">
    <property type="nucleotide sequence ID" value="NZ_BAABRL010000017.1"/>
</dbReference>
<protein>
    <recommendedName>
        <fullName evidence="14">Staphylococcus aureus surface protein A</fullName>
    </recommendedName>
</protein>
<dbReference type="SUPFAM" id="SSF49899">
    <property type="entry name" value="Concanavalin A-like lectins/glucanases"/>
    <property type="match status" value="5"/>
</dbReference>
<proteinExistence type="predicted"/>
<feature type="domain" description="Cadherin" evidence="11">
    <location>
        <begin position="1808"/>
        <end position="1907"/>
    </location>
</feature>
<dbReference type="InterPro" id="IPR002126">
    <property type="entry name" value="Cadherin-like_dom"/>
</dbReference>
<evidence type="ECO:0000256" key="8">
    <source>
        <dbReference type="SAM" id="MobiDB-lite"/>
    </source>
</evidence>
<feature type="domain" description="Laminin G" evidence="10">
    <location>
        <begin position="2112"/>
        <end position="2299"/>
    </location>
</feature>
<evidence type="ECO:0008006" key="14">
    <source>
        <dbReference type="Google" id="ProtNLM"/>
    </source>
</evidence>
<evidence type="ECO:0000256" key="9">
    <source>
        <dbReference type="SAM" id="SignalP"/>
    </source>
</evidence>
<dbReference type="EMBL" id="BAABRL010000017">
    <property type="protein sequence ID" value="GAA5497576.1"/>
    <property type="molecule type" value="Genomic_DNA"/>
</dbReference>
<feature type="signal peptide" evidence="9">
    <location>
        <begin position="1"/>
        <end position="24"/>
    </location>
</feature>
<dbReference type="InterPro" id="IPR055372">
    <property type="entry name" value="CBM96"/>
</dbReference>
<dbReference type="Proteomes" id="UP001424741">
    <property type="component" value="Unassembled WGS sequence"/>
</dbReference>
<dbReference type="PRINTS" id="PR00205">
    <property type="entry name" value="CADHERIN"/>
</dbReference>
<feature type="domain" description="Cadherin" evidence="11">
    <location>
        <begin position="1437"/>
        <end position="1549"/>
    </location>
</feature>
<evidence type="ECO:0000256" key="2">
    <source>
        <dbReference type="ARBA" id="ARBA00022525"/>
    </source>
</evidence>
<feature type="domain" description="Cadherin" evidence="11">
    <location>
        <begin position="1055"/>
        <end position="1154"/>
    </location>
</feature>
<organism evidence="12 13">
    <name type="scientific">Rubritalea halochordaticola</name>
    <dbReference type="NCBI Taxonomy" id="714537"/>
    <lineage>
        <taxon>Bacteria</taxon>
        <taxon>Pseudomonadati</taxon>
        <taxon>Verrucomicrobiota</taxon>
        <taxon>Verrucomicrobiia</taxon>
        <taxon>Verrucomicrobiales</taxon>
        <taxon>Rubritaleaceae</taxon>
        <taxon>Rubritalea</taxon>
    </lineage>
</organism>
<dbReference type="Pfam" id="PF18884">
    <property type="entry name" value="TSP3_bac"/>
    <property type="match status" value="4"/>
</dbReference>
<dbReference type="PROSITE" id="PS50025">
    <property type="entry name" value="LAM_G_DOMAIN"/>
    <property type="match status" value="1"/>
</dbReference>
<dbReference type="SUPFAM" id="SSF49313">
    <property type="entry name" value="Cadherin-like"/>
    <property type="match status" value="8"/>
</dbReference>
<dbReference type="InterPro" id="IPR024079">
    <property type="entry name" value="MetalloPept_cat_dom_sf"/>
</dbReference>
<evidence type="ECO:0000256" key="6">
    <source>
        <dbReference type="ARBA" id="ARBA00022989"/>
    </source>
</evidence>
<dbReference type="Pfam" id="PF13385">
    <property type="entry name" value="Laminin_G_3"/>
    <property type="match status" value="4"/>
</dbReference>
<dbReference type="SMART" id="SM00736">
    <property type="entry name" value="CADG"/>
    <property type="match status" value="7"/>
</dbReference>
<feature type="domain" description="Cadherin" evidence="11">
    <location>
        <begin position="2484"/>
        <end position="2568"/>
    </location>
</feature>
<comment type="caution">
    <text evidence="12">The sequence shown here is derived from an EMBL/GenBank/DDBJ whole genome shotgun (WGS) entry which is preliminary data.</text>
</comment>
<dbReference type="InterPro" id="IPR015919">
    <property type="entry name" value="Cadherin-like_sf"/>
</dbReference>
<dbReference type="Gene3D" id="2.60.40.60">
    <property type="entry name" value="Cadherins"/>
    <property type="match status" value="8"/>
</dbReference>
<dbReference type="NCBIfam" id="NF033679">
    <property type="entry name" value="DNRLRE_dom"/>
    <property type="match status" value="1"/>
</dbReference>
<reference evidence="12 13" key="1">
    <citation type="submission" date="2024-02" db="EMBL/GenBank/DDBJ databases">
        <title>Rubritalea halochordaticola NBRC 107102.</title>
        <authorList>
            <person name="Ichikawa N."/>
            <person name="Katano-Makiyama Y."/>
            <person name="Hidaka K."/>
        </authorList>
    </citation>
    <scope>NUCLEOTIDE SEQUENCE [LARGE SCALE GENOMIC DNA]</scope>
    <source>
        <strain evidence="12 13">NBRC 107102</strain>
    </source>
</reference>
<dbReference type="InterPro" id="IPR001791">
    <property type="entry name" value="Laminin_G"/>
</dbReference>
<dbReference type="PROSITE" id="PS50268">
    <property type="entry name" value="CADHERIN_2"/>
    <property type="match status" value="8"/>
</dbReference>
<feature type="region of interest" description="Disordered" evidence="8">
    <location>
        <begin position="2592"/>
        <end position="2623"/>
    </location>
</feature>
<keyword evidence="7" id="KW-1015">Disulfide bond</keyword>
<keyword evidence="4 9" id="KW-0732">Signal</keyword>
<evidence type="ECO:0000313" key="13">
    <source>
        <dbReference type="Proteomes" id="UP001424741"/>
    </source>
</evidence>
<sequence>MTRKPSVAAYALASLMVSGAHVCAAVPDTLTQTVSHGGETITLQLKKEPIRGAEFEVLVQNSSGGYDVYDPVEERSYLGTVAEYPDAVACGVLLDNGSFKGAVYFDRGGTWFTLGSSVIGTRGIGEQSFTFPSGGDLQPGRQDGAEMYEFDVAFDADYKYYTQRGSSVASVVETIEYSLSNTRAMYMRDTLLKPKAGRIIIRADEAQSPYTDDFSLSSVRSEWRASNQTVNRDVVCAIKPGIGGGVAWVGTIGTGNGYSINGTSGDGSFDVVWRHELGHNWSLSHFVAGNPEGKAIMGGNQVGRLSGPEVNGILNHRDSRLHLLDGIGTYTTVNLPPYAALDPLELEIEAGRVEDVTIDALANDFDANGHTITIKSFETKSNLGYPVSLSVGTGANGQDELVYSAVGGSGFDYFSYTIEDSSGQTATGYVFINSREKVVPLWAMETDADVIAQVGSSTNFGSEEFLFLKNLGVNNGYTRLGWIHFDVSGTNYGDAAEIEFTIGDHVSASGYVDVWGVVDGASGDHLGTDWTEDGITGNNTPISPAEVGGAKTTYLGRIDLSAGGSSYKLATPELLDFLKADSNGEVTILLLREEGYQSNFSLSTKEDLDGSGAVLRTYFANNDQKVADAYVRSGYYANSNYGSDSRIVLKKDSGSYSREGYLRFDQTTANKYADPRSFLALTPLELQPGQVIRIRAVADSGDSWSEKEITWNTRPIGSGAGVTLNADDLQVNVPVLIEVTDLINEVGNGNGAITFHIDAQVLISQGGNIFASREHPVSEYRPKFYVVGDETSDYDGDGFADYFEMEQGTDPTDTLDVPSTHLAALWKFDKNLAGDAAVADVIGGAAGNYAGGAGLSVDSLGRSGQAGDKALDLGTAGNGKYISVENVAFLQQAAGDGKLTISFWQKLNQTGKYMSSFWALSPTSGSNNRGMQAHTPWSNGIIYFDAGGTSSVNRVSGGAPVGTDWAAWNHFALVKNGDVSEIWMNGEVVASASGKTGLVTDFAKLIIGANSGGGDSVSGMLDDFAVFKTALNTQQITALAGGADPITVGTSTAPVVAHATFSVAENAPAGASVGTVMASDSDLGDTLSYSIIAGNEGGEFAIDATTGEITTLASFDYEAVTSYSLTVEVQDAGQLSATADVTVNVNDANEAPVVSGASGVVSEDATAGTVVAVVSSSDPDAGDNVSYAITSGNDGSFTIDSATGVIATAGALNFEAASSYDLTVTATDAGGLTGSAQVAITVTDVSENTVGGVAGWEEYITNDATAYGLKRTEALAGNTTATVDLSFLSGDATYEFYVDAEDTGQLVLHLLDASSYSYRFEQWKDKDQLGATRYGVADYVFTAEEGQSITSPYGGLHQIVYSVDVANSLTKVYVDGVLVGSLNQAILINSSSAVLGDTSLRSDGATGIYAFAAYASALSVEEVAARYSHWLTNSAPVVADANFTVEENTSAGASVGTVSAMDTDFNETLIYSIIAGNDGGEFEIDPVTGEITSLLSFDYETVASYTLTVEVVDSRDHVSTATVTVTVGDLVNDDSDADGLTDEWEVENFGSVAAANGSEDSDADGLSNASEEENATDPNNGDTDFDGYSDNVELVNGTDPADNQSVPAMAPLVYWSLDDASGDTAADASGWLNDGQLVNGTAWIESAVKGGGASFDGVDDRINLSLTPSNMGAFTVMMWVKSGADGQSPYSSAFASADLSGNATFQIDRTNGFSYRGSTVASFGAAPLNEWVHLAVVSDGTDTKLYYNGKLSKTLTGVSDDYFGTMRLGANRNGDRMFQGEIDEFYLFEQELSGQDIIAISGVQFAPELGDESFSIIESAAVGSLVGAVTATDLNDGDVSSYAITAGNEAGKFSLDAATGEISLVGELDYETASQYVLTVEAADTTGLTDSATVTINVTNENEVPFLAGFNATVTEDAVVGTIIGSVVGTDPDAGDVLTYEIVSGSNGAFAIDSATGEITTATGLDYETVTGYTLSVKATDAGGLSATAQVVVSVSNVVAGDDSDLDGLEDDWEVASYGSTTATAGDGDLDADGLTDLEELALGSDPASGDSDGDGFADILETVLGTDLVDAADQPDSTFAGLHAWWSLNDLAGADKAIDNSGNNFHASVNDITFNGSEASFDGENDFLNAGPDAAILGKTDYTVSVWMKTAADFDSKGVLVQQRDPGSVGYLGEYMLNVNADGRVNYFIYDYGYQVNLTTTQTVNDGEWHHIMAVRDGEQVTVYIDGAVAAQGSGAIKTLKARSVVIGYDHRDNKHHFKGMIDDVRIYDRAVDIVEYNEAPVAGDAVYTVDENLLAGAAVGSAIATDANKGNVLSYSIVGGNEGGEFQIDSVTGEISTTVSFDYESASEYLLTVEVSDGYVSDTGSVEIYVNDVNDAPVVEAAEGALAEDAAVGSVVATMDASDQDAGAVLSYEITGGNDGTFTIDSVTGEITTAAALDFESASQYVLTVTVSDGELSDTAAVTIDVTDVNEAPVIADTSGAVSEDVEIGTYVATVAATDQDAGDSVSYEITGGNDGSFAIDSATGVISTVAELDYETISAYELEVTARDAAGLTDTAIVSVEIIDVVFEDHDGDTMDDAWEIANFGGVEVSDGTGDADEDGLSDADEHLAGSNPNSKDTDGDGFADVLEFTVGTELADAASKPDSTFAGLVAWWNLKDAAGATSATDNSGSAIHGFVDGVTFTGQEASFNGKDDFIATEVGLLNDMAAFTISGWYRSPLKQAPNAGIWGQSGVVEFGINGTSLRVWTSGGGSTQVKLPEAGVWHHVMVVGDGEGLKLYVDGVLSASNSKSTDNYGSSNTAFNIGGGGIWHKKNDWFTGDMKDVRVYDRAVDITEFYPLGEDAE</sequence>
<keyword evidence="3" id="KW-0812">Transmembrane</keyword>
<dbReference type="Pfam" id="PF00028">
    <property type="entry name" value="Cadherin"/>
    <property type="match status" value="8"/>
</dbReference>
<dbReference type="CDD" id="cd00110">
    <property type="entry name" value="LamG"/>
    <property type="match status" value="1"/>
</dbReference>
<feature type="domain" description="Cadherin" evidence="11">
    <location>
        <begin position="2380"/>
        <end position="2477"/>
    </location>
</feature>
<keyword evidence="13" id="KW-1185">Reference proteome</keyword>
<gene>
    <name evidence="12" type="ORF">Rhal01_03772</name>
</gene>
<keyword evidence="6" id="KW-0472">Membrane</keyword>
<evidence type="ECO:0000256" key="5">
    <source>
        <dbReference type="ARBA" id="ARBA00022837"/>
    </source>
</evidence>
<dbReference type="SMART" id="SM00282">
    <property type="entry name" value="LamG"/>
    <property type="match status" value="1"/>
</dbReference>
<dbReference type="SMART" id="SM00112">
    <property type="entry name" value="CA"/>
    <property type="match status" value="8"/>
</dbReference>
<keyword evidence="5" id="KW-0106">Calcium</keyword>
<dbReference type="CDD" id="cd11304">
    <property type="entry name" value="Cadherin_repeat"/>
    <property type="match status" value="8"/>
</dbReference>
<evidence type="ECO:0000256" key="3">
    <source>
        <dbReference type="ARBA" id="ARBA00022692"/>
    </source>
</evidence>
<dbReference type="InterPro" id="IPR013320">
    <property type="entry name" value="ConA-like_dom_sf"/>
</dbReference>
<feature type="domain" description="Cadherin" evidence="11">
    <location>
        <begin position="1161"/>
        <end position="1259"/>
    </location>
</feature>
<evidence type="ECO:0000259" key="11">
    <source>
        <dbReference type="PROSITE" id="PS50268"/>
    </source>
</evidence>
<name>A0ABP9V4I8_9BACT</name>
<evidence type="ECO:0000256" key="7">
    <source>
        <dbReference type="ARBA" id="ARBA00023157"/>
    </source>
</evidence>
<dbReference type="Pfam" id="PF24517">
    <property type="entry name" value="CBM96"/>
    <property type="match status" value="1"/>
</dbReference>
<evidence type="ECO:0000259" key="10">
    <source>
        <dbReference type="PROSITE" id="PS50025"/>
    </source>
</evidence>
<keyword evidence="6" id="KW-1133">Transmembrane helix</keyword>
<feature type="domain" description="Cadherin" evidence="11">
    <location>
        <begin position="1906"/>
        <end position="1998"/>
    </location>
</feature>
<dbReference type="SMART" id="SM00560">
    <property type="entry name" value="LamGL"/>
    <property type="match status" value="3"/>
</dbReference>
<evidence type="ECO:0000256" key="4">
    <source>
        <dbReference type="ARBA" id="ARBA00022729"/>
    </source>
</evidence>
<dbReference type="Gene3D" id="3.40.390.10">
    <property type="entry name" value="Collagenase (Catalytic Domain)"/>
    <property type="match status" value="1"/>
</dbReference>
<feature type="chain" id="PRO_5045314036" description="Staphylococcus aureus surface protein A" evidence="9">
    <location>
        <begin position="25"/>
        <end position="2845"/>
    </location>
</feature>
<dbReference type="Pfam" id="PF17963">
    <property type="entry name" value="Big_9"/>
    <property type="match status" value="1"/>
</dbReference>
<dbReference type="InterPro" id="IPR006644">
    <property type="entry name" value="Cadg"/>
</dbReference>
<dbReference type="SUPFAM" id="SSF55486">
    <property type="entry name" value="Metalloproteases ('zincins'), catalytic domain"/>
    <property type="match status" value="1"/>
</dbReference>